<evidence type="ECO:0000313" key="1">
    <source>
        <dbReference type="EMBL" id="RLJ65372.1"/>
    </source>
</evidence>
<organism evidence="1 2">
    <name type="scientific">Sulfurisoma sediminicola</name>
    <dbReference type="NCBI Taxonomy" id="1381557"/>
    <lineage>
        <taxon>Bacteria</taxon>
        <taxon>Pseudomonadati</taxon>
        <taxon>Pseudomonadota</taxon>
        <taxon>Betaproteobacteria</taxon>
        <taxon>Nitrosomonadales</taxon>
        <taxon>Sterolibacteriaceae</taxon>
        <taxon>Sulfurisoma</taxon>
    </lineage>
</organism>
<dbReference type="Proteomes" id="UP000268908">
    <property type="component" value="Unassembled WGS sequence"/>
</dbReference>
<proteinExistence type="predicted"/>
<comment type="caution">
    <text evidence="1">The sequence shown here is derived from an EMBL/GenBank/DDBJ whole genome shotgun (WGS) entry which is preliminary data.</text>
</comment>
<name>A0A497XED2_9PROT</name>
<evidence type="ECO:0000313" key="2">
    <source>
        <dbReference type="Proteomes" id="UP000268908"/>
    </source>
</evidence>
<gene>
    <name evidence="1" type="ORF">DFR35_2036</name>
</gene>
<protein>
    <submittedName>
        <fullName evidence="1">Uncharacterized protein</fullName>
    </submittedName>
</protein>
<reference evidence="1 2" key="1">
    <citation type="submission" date="2018-10" db="EMBL/GenBank/DDBJ databases">
        <title>Genomic Encyclopedia of Type Strains, Phase IV (KMG-IV): sequencing the most valuable type-strain genomes for metagenomic binning, comparative biology and taxonomic classification.</title>
        <authorList>
            <person name="Goeker M."/>
        </authorList>
    </citation>
    <scope>NUCLEOTIDE SEQUENCE [LARGE SCALE GENOMIC DNA]</scope>
    <source>
        <strain evidence="1 2">DSM 26916</strain>
    </source>
</reference>
<keyword evidence="2" id="KW-1185">Reference proteome</keyword>
<dbReference type="EMBL" id="RCCI01000005">
    <property type="protein sequence ID" value="RLJ65372.1"/>
    <property type="molecule type" value="Genomic_DNA"/>
</dbReference>
<sequence>MGQIDPHVYIQQVARRMADPAALQDRKEIETMLDEVEYLYDILDPEMQDGVEQLIAQLRARLEKAV</sequence>
<dbReference type="AlphaFoldDB" id="A0A497XED2"/>
<dbReference type="RefSeq" id="WP_121242162.1">
    <property type="nucleotide sequence ID" value="NZ_BHVV01000008.1"/>
</dbReference>
<accession>A0A497XED2</accession>